<dbReference type="AlphaFoldDB" id="A0A7X6BIJ6"/>
<keyword evidence="5" id="KW-1185">Reference proteome</keyword>
<reference evidence="2 4" key="2">
    <citation type="submission" date="2020-03" db="EMBL/GenBank/DDBJ databases">
        <title>Genomic Encyclopedia of Type Strains, Phase IV (KMG-IV): sequencing the most valuable type-strain genomes for metagenomic binning, comparative biology and taxonomic classification.</title>
        <authorList>
            <person name="Goeker M."/>
        </authorList>
    </citation>
    <scope>NUCLEOTIDE SEQUENCE [LARGE SCALE GENOMIC DNA]</scope>
    <source>
        <strain evidence="2 4">DSM 105722</strain>
    </source>
</reference>
<evidence type="ECO:0000313" key="5">
    <source>
        <dbReference type="Proteomes" id="UP001302374"/>
    </source>
</evidence>
<keyword evidence="1" id="KW-0812">Transmembrane</keyword>
<feature type="transmembrane region" description="Helical" evidence="1">
    <location>
        <begin position="191"/>
        <end position="207"/>
    </location>
</feature>
<evidence type="ECO:0000313" key="4">
    <source>
        <dbReference type="Proteomes" id="UP000576368"/>
    </source>
</evidence>
<evidence type="ECO:0000256" key="1">
    <source>
        <dbReference type="SAM" id="Phobius"/>
    </source>
</evidence>
<proteinExistence type="predicted"/>
<feature type="transmembrane region" description="Helical" evidence="1">
    <location>
        <begin position="120"/>
        <end position="138"/>
    </location>
</feature>
<feature type="transmembrane region" description="Helical" evidence="1">
    <location>
        <begin position="377"/>
        <end position="395"/>
    </location>
</feature>
<dbReference type="Proteomes" id="UP000576368">
    <property type="component" value="Unassembled WGS sequence"/>
</dbReference>
<dbReference type="EMBL" id="JAATLI010000001">
    <property type="protein sequence ID" value="NJC16602.1"/>
    <property type="molecule type" value="Genomic_DNA"/>
</dbReference>
<feature type="transmembrane region" description="Helical" evidence="1">
    <location>
        <begin position="64"/>
        <end position="83"/>
    </location>
</feature>
<feature type="transmembrane region" description="Helical" evidence="1">
    <location>
        <begin position="39"/>
        <end position="57"/>
    </location>
</feature>
<sequence length="403" mass="46534">MMNFVRVKEKSNNYTVAFFLYATLIVDLIRKIGWGNVHVVRDVIYILVFLFIICSVYRLRNLVAAMFVALGVSCIYIVSFLINSSYPELYLTSWTLFIMRLWPAYIIGRYLKDWDSVLNAVRHLIWIAFIYSILIIISPEVTKASYITVASNLIYVVLLATYSSVKQGKWFSLLLCVVCWLPMLLYGSRTMLFGILGVFFLSFLLSLKRMSFGKQLVVMTLLIACVIIIAINFDTLFKWLYDVFPTSRTLQYLVAGDIFDDSNRFVYYDRIKNSLSLYPFKVYGFLGDRIYYAEQSVDILSVGEIESMYSHNVPLELCMNFGLLPGVFLNLYFMYKIVRCFGMLSKGNGGAFQIVFVIFLGVTLVNMIVSVSYLNEYSIWLIIGLVFHILGRHNTKEFCQLKC</sequence>
<reference evidence="3 5" key="1">
    <citation type="submission" date="2019-09" db="EMBL/GenBank/DDBJ databases">
        <title>Butyricimonas paravirosa DSM 105722 (=214-4 = JCM 18677 = CCUG 65563).</title>
        <authorList>
            <person name="Le Roy T."/>
            <person name="Cani P.D."/>
        </authorList>
    </citation>
    <scope>NUCLEOTIDE SEQUENCE [LARGE SCALE GENOMIC DNA]</scope>
    <source>
        <strain evidence="3 5">DSM 105722</strain>
    </source>
</reference>
<protein>
    <recommendedName>
        <fullName evidence="6">O-antigen ligase domain-containing protein</fullName>
    </recommendedName>
</protein>
<dbReference type="Proteomes" id="UP001302374">
    <property type="component" value="Chromosome"/>
</dbReference>
<name>A0A7X6BIJ6_9BACT</name>
<keyword evidence="1" id="KW-0472">Membrane</keyword>
<feature type="transmembrane region" description="Helical" evidence="1">
    <location>
        <begin position="144"/>
        <end position="162"/>
    </location>
</feature>
<feature type="transmembrane region" description="Helical" evidence="1">
    <location>
        <begin position="319"/>
        <end position="338"/>
    </location>
</feature>
<evidence type="ECO:0008006" key="6">
    <source>
        <dbReference type="Google" id="ProtNLM"/>
    </source>
</evidence>
<accession>A0A7X6BIJ6</accession>
<feature type="transmembrane region" description="Helical" evidence="1">
    <location>
        <begin position="169"/>
        <end position="185"/>
    </location>
</feature>
<evidence type="ECO:0000313" key="3">
    <source>
        <dbReference type="EMBL" id="WOF12911.1"/>
    </source>
</evidence>
<evidence type="ECO:0000313" key="2">
    <source>
        <dbReference type="EMBL" id="NJC16602.1"/>
    </source>
</evidence>
<feature type="transmembrane region" description="Helical" evidence="1">
    <location>
        <begin position="350"/>
        <end position="371"/>
    </location>
</feature>
<feature type="transmembrane region" description="Helical" evidence="1">
    <location>
        <begin position="216"/>
        <end position="241"/>
    </location>
</feature>
<gene>
    <name evidence="3" type="ORF">F1644_11860</name>
    <name evidence="2" type="ORF">GGR15_000204</name>
</gene>
<dbReference type="GO" id="GO:0016020">
    <property type="term" value="C:membrane"/>
    <property type="evidence" value="ECO:0007669"/>
    <property type="project" value="UniProtKB-SubCell"/>
</dbReference>
<feature type="transmembrane region" description="Helical" evidence="1">
    <location>
        <begin position="12"/>
        <end position="33"/>
    </location>
</feature>
<keyword evidence="1" id="KW-1133">Transmembrane helix</keyword>
<dbReference type="EMBL" id="CP043839">
    <property type="protein sequence ID" value="WOF12911.1"/>
    <property type="molecule type" value="Genomic_DNA"/>
</dbReference>
<feature type="transmembrane region" description="Helical" evidence="1">
    <location>
        <begin position="89"/>
        <end position="108"/>
    </location>
</feature>
<organism evidence="2 4">
    <name type="scientific">Butyricimonas paravirosa</name>
    <dbReference type="NCBI Taxonomy" id="1472417"/>
    <lineage>
        <taxon>Bacteria</taxon>
        <taxon>Pseudomonadati</taxon>
        <taxon>Bacteroidota</taxon>
        <taxon>Bacteroidia</taxon>
        <taxon>Bacteroidales</taxon>
        <taxon>Odoribacteraceae</taxon>
        <taxon>Butyricimonas</taxon>
    </lineage>
</organism>